<dbReference type="Gene3D" id="1.10.540.10">
    <property type="entry name" value="Acyl-CoA dehydrogenase/oxidase, N-terminal domain"/>
    <property type="match status" value="1"/>
</dbReference>
<dbReference type="InterPro" id="IPR036250">
    <property type="entry name" value="AcylCo_DH-like_C"/>
</dbReference>
<comment type="catalytic activity">
    <reaction evidence="13">
        <text>dibenzothiophene + 2 FMNH2 + 2 O2 = dibenzothiophene 5,5-dioxide + 2 FMN + 2 H2O + 2 H(+)</text>
        <dbReference type="Rhea" id="RHEA:49072"/>
        <dbReference type="ChEBI" id="CHEBI:15377"/>
        <dbReference type="ChEBI" id="CHEBI:15378"/>
        <dbReference type="ChEBI" id="CHEBI:15379"/>
        <dbReference type="ChEBI" id="CHEBI:23681"/>
        <dbReference type="ChEBI" id="CHEBI:57618"/>
        <dbReference type="ChEBI" id="CHEBI:58210"/>
        <dbReference type="ChEBI" id="CHEBI:90356"/>
        <dbReference type="EC" id="1.14.14.21"/>
    </reaction>
</comment>
<dbReference type="Pfam" id="PF08028">
    <property type="entry name" value="Acyl-CoA_dh_2"/>
    <property type="match status" value="1"/>
</dbReference>
<dbReference type="Proteomes" id="UP001549320">
    <property type="component" value="Unassembled WGS sequence"/>
</dbReference>
<evidence type="ECO:0000259" key="16">
    <source>
        <dbReference type="Pfam" id="PF02771"/>
    </source>
</evidence>
<evidence type="ECO:0000256" key="7">
    <source>
        <dbReference type="ARBA" id="ARBA00034307"/>
    </source>
</evidence>
<feature type="region of interest" description="Disordered" evidence="14">
    <location>
        <begin position="1"/>
        <end position="38"/>
    </location>
</feature>
<dbReference type="SUPFAM" id="SSF56645">
    <property type="entry name" value="Acyl-CoA dehydrogenase NM domain-like"/>
    <property type="match status" value="1"/>
</dbReference>
<feature type="compositionally biased region" description="Polar residues" evidence="14">
    <location>
        <begin position="1"/>
        <end position="19"/>
    </location>
</feature>
<dbReference type="InterPro" id="IPR013786">
    <property type="entry name" value="AcylCoA_DH/ox_N"/>
</dbReference>
<comment type="subcellular location">
    <subcellularLocation>
        <location evidence="1">Cytoplasm</location>
    </subcellularLocation>
</comment>
<evidence type="ECO:0000256" key="9">
    <source>
        <dbReference type="ARBA" id="ARBA00034328"/>
    </source>
</evidence>
<organism evidence="18 19">
    <name type="scientific">Ottowia thiooxydans</name>
    <dbReference type="NCBI Taxonomy" id="219182"/>
    <lineage>
        <taxon>Bacteria</taxon>
        <taxon>Pseudomonadati</taxon>
        <taxon>Pseudomonadota</taxon>
        <taxon>Betaproteobacteria</taxon>
        <taxon>Burkholderiales</taxon>
        <taxon>Comamonadaceae</taxon>
        <taxon>Ottowia</taxon>
    </lineage>
</organism>
<feature type="domain" description="Acyl-CoA dehydrogenase/oxidase N-terminal" evidence="16">
    <location>
        <begin position="48"/>
        <end position="141"/>
    </location>
</feature>
<evidence type="ECO:0000313" key="19">
    <source>
        <dbReference type="Proteomes" id="UP001549320"/>
    </source>
</evidence>
<comment type="similarity">
    <text evidence="8">Belongs to the DszC flavin monooxygenase family.</text>
</comment>
<evidence type="ECO:0000313" key="18">
    <source>
        <dbReference type="EMBL" id="MET4578705.1"/>
    </source>
</evidence>
<keyword evidence="4" id="KW-0547">Nucleotide-binding</keyword>
<reference evidence="18 19" key="1">
    <citation type="submission" date="2024-06" db="EMBL/GenBank/DDBJ databases">
        <title>Sorghum-associated microbial communities from plants grown in Nebraska, USA.</title>
        <authorList>
            <person name="Schachtman D."/>
        </authorList>
    </citation>
    <scope>NUCLEOTIDE SEQUENCE [LARGE SCALE GENOMIC DNA]</scope>
    <source>
        <strain evidence="18 19">2709</strain>
    </source>
</reference>
<dbReference type="RefSeq" id="WP_354446159.1">
    <property type="nucleotide sequence ID" value="NZ_JBEPSH010000007.1"/>
</dbReference>
<keyword evidence="2" id="KW-0285">Flavoprotein</keyword>
<comment type="catalytic activity">
    <reaction evidence="12">
        <text>dibenzothiophene 5-oxide + FMNH2 + O2 = dibenzothiophene 5,5-dioxide + FMN + H2O + H(+)</text>
        <dbReference type="Rhea" id="RHEA:49080"/>
        <dbReference type="ChEBI" id="CHEBI:15377"/>
        <dbReference type="ChEBI" id="CHEBI:15378"/>
        <dbReference type="ChEBI" id="CHEBI:15379"/>
        <dbReference type="ChEBI" id="CHEBI:23683"/>
        <dbReference type="ChEBI" id="CHEBI:57618"/>
        <dbReference type="ChEBI" id="CHEBI:58210"/>
        <dbReference type="ChEBI" id="CHEBI:90356"/>
    </reaction>
</comment>
<keyword evidence="6" id="KW-0503">Monooxygenase</keyword>
<dbReference type="Gene3D" id="1.20.140.10">
    <property type="entry name" value="Butyryl-CoA Dehydrogenase, subunit A, domain 3"/>
    <property type="match status" value="1"/>
</dbReference>
<evidence type="ECO:0000256" key="10">
    <source>
        <dbReference type="ARBA" id="ARBA00034345"/>
    </source>
</evidence>
<evidence type="ECO:0000256" key="5">
    <source>
        <dbReference type="ARBA" id="ARBA00023002"/>
    </source>
</evidence>
<keyword evidence="5" id="KW-0560">Oxidoreductase</keyword>
<dbReference type="InterPro" id="IPR046373">
    <property type="entry name" value="Acyl-CoA_Oxase/DH_mid-dom_sf"/>
</dbReference>
<dbReference type="InterPro" id="IPR037069">
    <property type="entry name" value="AcylCoA_DH/ox_N_sf"/>
</dbReference>
<evidence type="ECO:0000259" key="17">
    <source>
        <dbReference type="Pfam" id="PF08028"/>
    </source>
</evidence>
<keyword evidence="3" id="KW-0288">FMN</keyword>
<dbReference type="InterPro" id="IPR006091">
    <property type="entry name" value="Acyl-CoA_Oxase/DH_mid-dom"/>
</dbReference>
<evidence type="ECO:0000259" key="15">
    <source>
        <dbReference type="Pfam" id="PF02770"/>
    </source>
</evidence>
<evidence type="ECO:0000256" key="2">
    <source>
        <dbReference type="ARBA" id="ARBA00022630"/>
    </source>
</evidence>
<dbReference type="Pfam" id="PF02771">
    <property type="entry name" value="Acyl-CoA_dh_N"/>
    <property type="match status" value="1"/>
</dbReference>
<evidence type="ECO:0000256" key="3">
    <source>
        <dbReference type="ARBA" id="ARBA00022643"/>
    </source>
</evidence>
<comment type="caution">
    <text evidence="18">The sequence shown here is derived from an EMBL/GenBank/DDBJ whole genome shotgun (WGS) entry which is preliminary data.</text>
</comment>
<dbReference type="PIRSF" id="PIRSF016578">
    <property type="entry name" value="HsaA"/>
    <property type="match status" value="1"/>
</dbReference>
<dbReference type="EMBL" id="JBEPSH010000007">
    <property type="protein sequence ID" value="MET4578705.1"/>
    <property type="molecule type" value="Genomic_DNA"/>
</dbReference>
<accession>A0ABV2QCH3</accession>
<evidence type="ECO:0000256" key="1">
    <source>
        <dbReference type="ARBA" id="ARBA00004496"/>
    </source>
</evidence>
<evidence type="ECO:0000256" key="13">
    <source>
        <dbReference type="ARBA" id="ARBA00049456"/>
    </source>
</evidence>
<dbReference type="Gene3D" id="2.40.110.10">
    <property type="entry name" value="Butyryl-CoA Dehydrogenase, subunit A, domain 2"/>
    <property type="match status" value="1"/>
</dbReference>
<sequence length="431" mass="46327">MTLTTEAEVPQSSWNQTQGKAEPSTRASAARLETTESQDPWTELFASIARSAAQREDDGRLPHAEVRALLARGFGALHVPRELGGGGLNYRELFALVVRLGAADANIAHIFRNHYAFVNGLLTLADRDQAEHWLRRAAQGDLFAQGVTDAVRPLNADGSVADLSRFSTTLREDEKGQFLDGQKQYATGSVYADWIAVQATSEDGSQAFSVLVSTKAEGVKVIDDWAGFGQRFTGSGTVILEQARLRSKLHLLRRDRLRPGSEYSSSLPQLFLTAVIAGIVQASFDDALQLVKTRKQNLYFAPSPTPTEDPLLLQTLGQLAANAFAARSVILHAAEALDAAAALPVVERSAANQAAALAAAQAKVVIDALGTSSATLLFDIAGASATHRGKQLDRHWRNARTIASHNPSSYKSLAIGAHLARGEPLPKQGFF</sequence>
<evidence type="ECO:0000256" key="12">
    <source>
        <dbReference type="ARBA" id="ARBA00048445"/>
    </source>
</evidence>
<comment type="pathway">
    <text evidence="7">Sulfur metabolism; dibenzothiophene degradation.</text>
</comment>
<gene>
    <name evidence="18" type="ORF">ABIE13_003821</name>
</gene>
<feature type="domain" description="Acyl-CoA dehydrogenase C-terminal" evidence="17">
    <location>
        <begin position="272"/>
        <end position="406"/>
    </location>
</feature>
<dbReference type="Pfam" id="PF02770">
    <property type="entry name" value="Acyl-CoA_dh_M"/>
    <property type="match status" value="1"/>
</dbReference>
<dbReference type="EC" id="1.14.14.21" evidence="9"/>
<dbReference type="PANTHER" id="PTHR43884">
    <property type="entry name" value="ACYL-COA DEHYDROGENASE"/>
    <property type="match status" value="1"/>
</dbReference>
<dbReference type="InterPro" id="IPR013107">
    <property type="entry name" value="Acyl-CoA_DH_C"/>
</dbReference>
<evidence type="ECO:0000256" key="6">
    <source>
        <dbReference type="ARBA" id="ARBA00023033"/>
    </source>
</evidence>
<evidence type="ECO:0000256" key="14">
    <source>
        <dbReference type="SAM" id="MobiDB-lite"/>
    </source>
</evidence>
<name>A0ABV2QCH3_9BURK</name>
<protein>
    <recommendedName>
        <fullName evidence="10">Dibenzothiophene monooxygenase</fullName>
        <ecNumber evidence="9">1.14.14.21</ecNumber>
    </recommendedName>
</protein>
<keyword evidence="19" id="KW-1185">Reference proteome</keyword>
<dbReference type="InterPro" id="IPR009100">
    <property type="entry name" value="AcylCoA_DH/oxidase_NM_dom_sf"/>
</dbReference>
<proteinExistence type="inferred from homology"/>
<evidence type="ECO:0000256" key="11">
    <source>
        <dbReference type="ARBA" id="ARBA00047859"/>
    </source>
</evidence>
<dbReference type="SUPFAM" id="SSF47203">
    <property type="entry name" value="Acyl-CoA dehydrogenase C-terminal domain-like"/>
    <property type="match status" value="1"/>
</dbReference>
<feature type="domain" description="Acyl-CoA oxidase/dehydrogenase middle" evidence="15">
    <location>
        <begin position="161"/>
        <end position="242"/>
    </location>
</feature>
<dbReference type="PANTHER" id="PTHR43884:SF12">
    <property type="entry name" value="ISOVALERYL-COA DEHYDROGENASE, MITOCHONDRIAL-RELATED"/>
    <property type="match status" value="1"/>
</dbReference>
<comment type="catalytic activity">
    <reaction evidence="11">
        <text>dibenzothiophene + FMNH2 + O2 = dibenzothiophene 5-oxide + FMN + H2O + H(+)</text>
        <dbReference type="Rhea" id="RHEA:49076"/>
        <dbReference type="ChEBI" id="CHEBI:15377"/>
        <dbReference type="ChEBI" id="CHEBI:15378"/>
        <dbReference type="ChEBI" id="CHEBI:15379"/>
        <dbReference type="ChEBI" id="CHEBI:23681"/>
        <dbReference type="ChEBI" id="CHEBI:23683"/>
        <dbReference type="ChEBI" id="CHEBI:57618"/>
        <dbReference type="ChEBI" id="CHEBI:58210"/>
    </reaction>
</comment>
<evidence type="ECO:0000256" key="8">
    <source>
        <dbReference type="ARBA" id="ARBA00034317"/>
    </source>
</evidence>
<evidence type="ECO:0000256" key="4">
    <source>
        <dbReference type="ARBA" id="ARBA00022741"/>
    </source>
</evidence>